<name>B8C180_THAPS</name>
<feature type="region of interest" description="Disordered" evidence="1">
    <location>
        <begin position="83"/>
        <end position="154"/>
    </location>
</feature>
<dbReference type="RefSeq" id="XP_002289656.1">
    <property type="nucleotide sequence ID" value="XM_002289620.1"/>
</dbReference>
<gene>
    <name evidence="2" type="ORF">THAPSDRAFT_22134</name>
</gene>
<dbReference type="InParanoid" id="B8C180"/>
<accession>B8C180</accession>
<feature type="compositionally biased region" description="Basic residues" evidence="1">
    <location>
        <begin position="345"/>
        <end position="354"/>
    </location>
</feature>
<evidence type="ECO:0000313" key="2">
    <source>
        <dbReference type="EMBL" id="EED93193.1"/>
    </source>
</evidence>
<proteinExistence type="predicted"/>
<feature type="region of interest" description="Disordered" evidence="1">
    <location>
        <begin position="172"/>
        <end position="192"/>
    </location>
</feature>
<feature type="region of interest" description="Disordered" evidence="1">
    <location>
        <begin position="380"/>
        <end position="427"/>
    </location>
</feature>
<feature type="compositionally biased region" description="Polar residues" evidence="1">
    <location>
        <begin position="14"/>
        <end position="34"/>
    </location>
</feature>
<keyword evidence="3" id="KW-1185">Reference proteome</keyword>
<feature type="compositionally biased region" description="Polar residues" evidence="1">
    <location>
        <begin position="122"/>
        <end position="132"/>
    </location>
</feature>
<reference evidence="2 3" key="1">
    <citation type="journal article" date="2004" name="Science">
        <title>The genome of the diatom Thalassiosira pseudonana: ecology, evolution, and metabolism.</title>
        <authorList>
            <person name="Armbrust E.V."/>
            <person name="Berges J.A."/>
            <person name="Bowler C."/>
            <person name="Green B.R."/>
            <person name="Martinez D."/>
            <person name="Putnam N.H."/>
            <person name="Zhou S."/>
            <person name="Allen A.E."/>
            <person name="Apt K.E."/>
            <person name="Bechner M."/>
            <person name="Brzezinski M.A."/>
            <person name="Chaal B.K."/>
            <person name="Chiovitti A."/>
            <person name="Davis A.K."/>
            <person name="Demarest M.S."/>
            <person name="Detter J.C."/>
            <person name="Glavina T."/>
            <person name="Goodstein D."/>
            <person name="Hadi M.Z."/>
            <person name="Hellsten U."/>
            <person name="Hildebrand M."/>
            <person name="Jenkins B.D."/>
            <person name="Jurka J."/>
            <person name="Kapitonov V.V."/>
            <person name="Kroger N."/>
            <person name="Lau W.W."/>
            <person name="Lane T.W."/>
            <person name="Larimer F.W."/>
            <person name="Lippmeier J.C."/>
            <person name="Lucas S."/>
            <person name="Medina M."/>
            <person name="Montsant A."/>
            <person name="Obornik M."/>
            <person name="Parker M.S."/>
            <person name="Palenik B."/>
            <person name="Pazour G.J."/>
            <person name="Richardson P.M."/>
            <person name="Rynearson T.A."/>
            <person name="Saito M.A."/>
            <person name="Schwartz D.C."/>
            <person name="Thamatrakoln K."/>
            <person name="Valentin K."/>
            <person name="Vardi A."/>
            <person name="Wilkerson F.P."/>
            <person name="Rokhsar D.S."/>
        </authorList>
    </citation>
    <scope>NUCLEOTIDE SEQUENCE [LARGE SCALE GENOMIC DNA]</scope>
    <source>
        <strain evidence="2 3">CCMP1335</strain>
    </source>
</reference>
<dbReference type="EMBL" id="CM000641">
    <property type="protein sequence ID" value="EED93193.1"/>
    <property type="molecule type" value="Genomic_DNA"/>
</dbReference>
<feature type="compositionally biased region" description="Basic and acidic residues" evidence="1">
    <location>
        <begin position="299"/>
        <end position="310"/>
    </location>
</feature>
<feature type="compositionally biased region" description="Low complexity" evidence="1">
    <location>
        <begin position="335"/>
        <end position="344"/>
    </location>
</feature>
<protein>
    <submittedName>
        <fullName evidence="2">Uncharacterized protein</fullName>
    </submittedName>
</protein>
<dbReference type="Proteomes" id="UP000001449">
    <property type="component" value="Chromosome 4"/>
</dbReference>
<sequence>MGRILDAIRRKRASTPTSTSSDSFNLPVSLANASQDEEIDKENANSSIGNKYRRHEALPLGKREVLVDGREDELCIEVTLSDSKSTDDDKERDDASVENVNISDKQGDCSSSDGDKSRSGFFETNDSSSLDEFSSVGDGSDEHAVASISDSTTNSNDVASITAISVSELTEVSDDGVLRDDEGNPIDPNEAEENMLRDDEGNIIDPKTLVVRDFLLDLSCESDEYYDDSGEHIDPKELISCIGNNEVLTPAVTDSSTQSEGDDADNEAELHVCLLHTDTEDDEEVIGEEEDGSFPSARAESKTENEERQQLHITTSSKPPHCDAETYEDLETQGRRNNNCSSISSRRRRRRGYHRSISGGNDEYIHIMFNNRFLSTLVEESMSPHQSSNAGDSGDEADDESHGGLSPRSNSSGRSKQRSSRARSGGSFDEKFIRARWEYSLQVMKSGSMGNGAVIDDVRVAADTIDMDETGEI</sequence>
<dbReference type="GeneID" id="7442096"/>
<reference evidence="2 3" key="2">
    <citation type="journal article" date="2008" name="Nature">
        <title>The Phaeodactylum genome reveals the evolutionary history of diatom genomes.</title>
        <authorList>
            <person name="Bowler C."/>
            <person name="Allen A.E."/>
            <person name="Badger J.H."/>
            <person name="Grimwood J."/>
            <person name="Jabbari K."/>
            <person name="Kuo A."/>
            <person name="Maheswari U."/>
            <person name="Martens C."/>
            <person name="Maumus F."/>
            <person name="Otillar R.P."/>
            <person name="Rayko E."/>
            <person name="Salamov A."/>
            <person name="Vandepoele K."/>
            <person name="Beszteri B."/>
            <person name="Gruber A."/>
            <person name="Heijde M."/>
            <person name="Katinka M."/>
            <person name="Mock T."/>
            <person name="Valentin K."/>
            <person name="Verret F."/>
            <person name="Berges J.A."/>
            <person name="Brownlee C."/>
            <person name="Cadoret J.P."/>
            <person name="Chiovitti A."/>
            <person name="Choi C.J."/>
            <person name="Coesel S."/>
            <person name="De Martino A."/>
            <person name="Detter J.C."/>
            <person name="Durkin C."/>
            <person name="Falciatore A."/>
            <person name="Fournet J."/>
            <person name="Haruta M."/>
            <person name="Huysman M.J."/>
            <person name="Jenkins B.D."/>
            <person name="Jiroutova K."/>
            <person name="Jorgensen R.E."/>
            <person name="Joubert Y."/>
            <person name="Kaplan A."/>
            <person name="Kroger N."/>
            <person name="Kroth P.G."/>
            <person name="La Roche J."/>
            <person name="Lindquist E."/>
            <person name="Lommer M."/>
            <person name="Martin-Jezequel V."/>
            <person name="Lopez P.J."/>
            <person name="Lucas S."/>
            <person name="Mangogna M."/>
            <person name="McGinnis K."/>
            <person name="Medlin L.K."/>
            <person name="Montsant A."/>
            <person name="Oudot-Le Secq M.P."/>
            <person name="Napoli C."/>
            <person name="Obornik M."/>
            <person name="Parker M.S."/>
            <person name="Petit J.L."/>
            <person name="Porcel B.M."/>
            <person name="Poulsen N."/>
            <person name="Robison M."/>
            <person name="Rychlewski L."/>
            <person name="Rynearson T.A."/>
            <person name="Schmutz J."/>
            <person name="Shapiro H."/>
            <person name="Siaut M."/>
            <person name="Stanley M."/>
            <person name="Sussman M.R."/>
            <person name="Taylor A.R."/>
            <person name="Vardi A."/>
            <person name="von Dassow P."/>
            <person name="Vyverman W."/>
            <person name="Willis A."/>
            <person name="Wyrwicz L.S."/>
            <person name="Rokhsar D.S."/>
            <person name="Weissenbach J."/>
            <person name="Armbrust E.V."/>
            <person name="Green B.R."/>
            <person name="Van de Peer Y."/>
            <person name="Grigoriev I.V."/>
        </authorList>
    </citation>
    <scope>NUCLEOTIDE SEQUENCE [LARGE SCALE GENOMIC DNA]</scope>
    <source>
        <strain evidence="2 3">CCMP1335</strain>
    </source>
</reference>
<evidence type="ECO:0000256" key="1">
    <source>
        <dbReference type="SAM" id="MobiDB-lite"/>
    </source>
</evidence>
<organism evidence="2 3">
    <name type="scientific">Thalassiosira pseudonana</name>
    <name type="common">Marine diatom</name>
    <name type="synonym">Cyclotella nana</name>
    <dbReference type="NCBI Taxonomy" id="35128"/>
    <lineage>
        <taxon>Eukaryota</taxon>
        <taxon>Sar</taxon>
        <taxon>Stramenopiles</taxon>
        <taxon>Ochrophyta</taxon>
        <taxon>Bacillariophyta</taxon>
        <taxon>Coscinodiscophyceae</taxon>
        <taxon>Thalassiosirophycidae</taxon>
        <taxon>Thalassiosirales</taxon>
        <taxon>Thalassiosiraceae</taxon>
        <taxon>Thalassiosira</taxon>
    </lineage>
</organism>
<feature type="compositionally biased region" description="Polar residues" evidence="1">
    <location>
        <begin position="98"/>
        <end position="112"/>
    </location>
</feature>
<dbReference type="AlphaFoldDB" id="B8C180"/>
<dbReference type="HOGENOM" id="CLU_578110_0_0_1"/>
<evidence type="ECO:0000313" key="3">
    <source>
        <dbReference type="Proteomes" id="UP000001449"/>
    </source>
</evidence>
<feature type="compositionally biased region" description="Basic and acidic residues" evidence="1">
    <location>
        <begin position="84"/>
        <end position="95"/>
    </location>
</feature>
<feature type="region of interest" description="Disordered" evidence="1">
    <location>
        <begin position="1"/>
        <end position="55"/>
    </location>
</feature>
<dbReference type="PaxDb" id="35128-Thaps22134"/>
<feature type="compositionally biased region" description="Acidic residues" evidence="1">
    <location>
        <begin position="279"/>
        <end position="292"/>
    </location>
</feature>
<dbReference type="KEGG" id="tps:THAPSDRAFT_22134"/>
<feature type="region of interest" description="Disordered" evidence="1">
    <location>
        <begin position="279"/>
        <end position="359"/>
    </location>
</feature>